<evidence type="ECO:0000256" key="2">
    <source>
        <dbReference type="ARBA" id="ARBA00006555"/>
    </source>
</evidence>
<feature type="domain" description="TonB C-terminal" evidence="11">
    <location>
        <begin position="109"/>
        <end position="205"/>
    </location>
</feature>
<dbReference type="InterPro" id="IPR006260">
    <property type="entry name" value="TonB/TolA_C"/>
</dbReference>
<evidence type="ECO:0000256" key="9">
    <source>
        <dbReference type="ARBA" id="ARBA00023136"/>
    </source>
</evidence>
<keyword evidence="4" id="KW-1003">Cell membrane</keyword>
<sequence length="208" mass="20504">MSLLLHAAFVAIMVVGAFHSGSLSVERRSAADSLAVAQVTLVSPPTPVSDHAGAAPDAGSHALAAEPPAPDRTATASSAAPAAQTPAVGQQPAAAPPGAAAVAADSASSGSDYRRRLQEHIAARRRAPPPGTAPGTVYVRFSLARDGDLVSAAVAVSSGDPVLDRAAIDAIRGAAPMPAVPAGFTAPLSVMLPIDYRAAGLATVATSP</sequence>
<evidence type="ECO:0000256" key="6">
    <source>
        <dbReference type="ARBA" id="ARBA00022692"/>
    </source>
</evidence>
<dbReference type="PANTHER" id="PTHR33446:SF2">
    <property type="entry name" value="PROTEIN TONB"/>
    <property type="match status" value="1"/>
</dbReference>
<evidence type="ECO:0000259" key="11">
    <source>
        <dbReference type="PROSITE" id="PS52015"/>
    </source>
</evidence>
<keyword evidence="6" id="KW-0812">Transmembrane</keyword>
<evidence type="ECO:0000256" key="1">
    <source>
        <dbReference type="ARBA" id="ARBA00004383"/>
    </source>
</evidence>
<dbReference type="Gene3D" id="3.30.1150.10">
    <property type="match status" value="1"/>
</dbReference>
<comment type="similarity">
    <text evidence="2">Belongs to the TonB family.</text>
</comment>
<dbReference type="PROSITE" id="PS52015">
    <property type="entry name" value="TONB_CTD"/>
    <property type="match status" value="1"/>
</dbReference>
<name>A0AA41Z5M8_9SPHN</name>
<feature type="region of interest" description="Disordered" evidence="10">
    <location>
        <begin position="44"/>
        <end position="114"/>
    </location>
</feature>
<organism evidence="12 13">
    <name type="scientific">Sphingomonas lycopersici</name>
    <dbReference type="NCBI Taxonomy" id="2951807"/>
    <lineage>
        <taxon>Bacteria</taxon>
        <taxon>Pseudomonadati</taxon>
        <taxon>Pseudomonadota</taxon>
        <taxon>Alphaproteobacteria</taxon>
        <taxon>Sphingomonadales</taxon>
        <taxon>Sphingomonadaceae</taxon>
        <taxon>Sphingomonas</taxon>
    </lineage>
</organism>
<evidence type="ECO:0000313" key="12">
    <source>
        <dbReference type="EMBL" id="MCW6533249.1"/>
    </source>
</evidence>
<evidence type="ECO:0000313" key="13">
    <source>
        <dbReference type="Proteomes" id="UP001165565"/>
    </source>
</evidence>
<feature type="compositionally biased region" description="Low complexity" evidence="10">
    <location>
        <begin position="71"/>
        <end position="111"/>
    </location>
</feature>
<dbReference type="GO" id="GO:0015031">
    <property type="term" value="P:protein transport"/>
    <property type="evidence" value="ECO:0007669"/>
    <property type="project" value="UniProtKB-KW"/>
</dbReference>
<comment type="subcellular location">
    <subcellularLocation>
        <location evidence="1">Cell inner membrane</location>
        <topology evidence="1">Single-pass membrane protein</topology>
        <orientation evidence="1">Periplasmic side</orientation>
    </subcellularLocation>
</comment>
<keyword evidence="3" id="KW-0813">Transport</keyword>
<dbReference type="EMBL" id="JANFAV010000001">
    <property type="protein sequence ID" value="MCW6533249.1"/>
    <property type="molecule type" value="Genomic_DNA"/>
</dbReference>
<evidence type="ECO:0000256" key="5">
    <source>
        <dbReference type="ARBA" id="ARBA00022519"/>
    </source>
</evidence>
<dbReference type="RefSeq" id="WP_265267299.1">
    <property type="nucleotide sequence ID" value="NZ_JANFAV010000001.1"/>
</dbReference>
<protein>
    <submittedName>
        <fullName evidence="12">Energy transducer TonB</fullName>
    </submittedName>
</protein>
<keyword evidence="5" id="KW-0997">Cell inner membrane</keyword>
<evidence type="ECO:0000256" key="8">
    <source>
        <dbReference type="ARBA" id="ARBA00022989"/>
    </source>
</evidence>
<dbReference type="Proteomes" id="UP001165565">
    <property type="component" value="Unassembled WGS sequence"/>
</dbReference>
<keyword evidence="8" id="KW-1133">Transmembrane helix</keyword>
<dbReference type="GO" id="GO:0098797">
    <property type="term" value="C:plasma membrane protein complex"/>
    <property type="evidence" value="ECO:0007669"/>
    <property type="project" value="TreeGrafter"/>
</dbReference>
<dbReference type="InterPro" id="IPR037682">
    <property type="entry name" value="TonB_C"/>
</dbReference>
<evidence type="ECO:0000256" key="10">
    <source>
        <dbReference type="SAM" id="MobiDB-lite"/>
    </source>
</evidence>
<dbReference type="GO" id="GO:0031992">
    <property type="term" value="F:energy transducer activity"/>
    <property type="evidence" value="ECO:0007669"/>
    <property type="project" value="TreeGrafter"/>
</dbReference>
<keyword evidence="7" id="KW-0653">Protein transport</keyword>
<dbReference type="Pfam" id="PF13103">
    <property type="entry name" value="TonB_2"/>
    <property type="match status" value="1"/>
</dbReference>
<dbReference type="GO" id="GO:0055085">
    <property type="term" value="P:transmembrane transport"/>
    <property type="evidence" value="ECO:0007669"/>
    <property type="project" value="InterPro"/>
</dbReference>
<keyword evidence="9" id="KW-0472">Membrane</keyword>
<dbReference type="SUPFAM" id="SSF74653">
    <property type="entry name" value="TolA/TonB C-terminal domain"/>
    <property type="match status" value="1"/>
</dbReference>
<keyword evidence="13" id="KW-1185">Reference proteome</keyword>
<evidence type="ECO:0000256" key="3">
    <source>
        <dbReference type="ARBA" id="ARBA00022448"/>
    </source>
</evidence>
<reference evidence="12" key="1">
    <citation type="submission" date="2022-06" db="EMBL/GenBank/DDBJ databases">
        <title>Sphingomonas sp. nov. isolated from rhizosphere soil of tomato.</title>
        <authorList>
            <person name="Dong H."/>
            <person name="Gao R."/>
        </authorList>
    </citation>
    <scope>NUCLEOTIDE SEQUENCE</scope>
    <source>
        <strain evidence="12">MMSM24</strain>
    </source>
</reference>
<comment type="caution">
    <text evidence="12">The sequence shown here is derived from an EMBL/GenBank/DDBJ whole genome shotgun (WGS) entry which is preliminary data.</text>
</comment>
<dbReference type="NCBIfam" id="TIGR01352">
    <property type="entry name" value="tonB_Cterm"/>
    <property type="match status" value="1"/>
</dbReference>
<gene>
    <name evidence="12" type="ORF">NEE01_00485</name>
</gene>
<evidence type="ECO:0000256" key="4">
    <source>
        <dbReference type="ARBA" id="ARBA00022475"/>
    </source>
</evidence>
<proteinExistence type="inferred from homology"/>
<dbReference type="PANTHER" id="PTHR33446">
    <property type="entry name" value="PROTEIN TONB-RELATED"/>
    <property type="match status" value="1"/>
</dbReference>
<dbReference type="InterPro" id="IPR051045">
    <property type="entry name" value="TonB-dependent_transducer"/>
</dbReference>
<dbReference type="AlphaFoldDB" id="A0AA41Z5M8"/>
<evidence type="ECO:0000256" key="7">
    <source>
        <dbReference type="ARBA" id="ARBA00022927"/>
    </source>
</evidence>
<accession>A0AA41Z5M8</accession>